<sequence>MSLFVINCIKRTCEFPWKLKYLIVIKMLASSFSHIFWEANFLADAVTSCGYNLHSLMIRINSVSTTMVLALNLDMQNFSCPRGFSL</sequence>
<protein>
    <submittedName>
        <fullName evidence="1">Uncharacterized protein</fullName>
    </submittedName>
</protein>
<name>A0A2P6Q3F3_ROSCH</name>
<dbReference type="Gramene" id="PRQ28703">
    <property type="protein sequence ID" value="PRQ28703"/>
    <property type="gene ID" value="RchiOBHm_Chr5g0005861"/>
</dbReference>
<accession>A0A2P6Q3F3</accession>
<keyword evidence="2" id="KW-1185">Reference proteome</keyword>
<evidence type="ECO:0000313" key="1">
    <source>
        <dbReference type="EMBL" id="PRQ28703.1"/>
    </source>
</evidence>
<gene>
    <name evidence="1" type="ORF">RchiOBHm_Chr5g0005861</name>
</gene>
<evidence type="ECO:0000313" key="2">
    <source>
        <dbReference type="Proteomes" id="UP000238479"/>
    </source>
</evidence>
<reference evidence="1 2" key="1">
    <citation type="journal article" date="2018" name="Nat. Genet.">
        <title>The Rosa genome provides new insights in the design of modern roses.</title>
        <authorList>
            <person name="Bendahmane M."/>
        </authorList>
    </citation>
    <scope>NUCLEOTIDE SEQUENCE [LARGE SCALE GENOMIC DNA]</scope>
    <source>
        <strain evidence="2">cv. Old Blush</strain>
    </source>
</reference>
<dbReference type="Proteomes" id="UP000238479">
    <property type="component" value="Chromosome 5"/>
</dbReference>
<proteinExistence type="predicted"/>
<organism evidence="1 2">
    <name type="scientific">Rosa chinensis</name>
    <name type="common">China rose</name>
    <dbReference type="NCBI Taxonomy" id="74649"/>
    <lineage>
        <taxon>Eukaryota</taxon>
        <taxon>Viridiplantae</taxon>
        <taxon>Streptophyta</taxon>
        <taxon>Embryophyta</taxon>
        <taxon>Tracheophyta</taxon>
        <taxon>Spermatophyta</taxon>
        <taxon>Magnoliopsida</taxon>
        <taxon>eudicotyledons</taxon>
        <taxon>Gunneridae</taxon>
        <taxon>Pentapetalae</taxon>
        <taxon>rosids</taxon>
        <taxon>fabids</taxon>
        <taxon>Rosales</taxon>
        <taxon>Rosaceae</taxon>
        <taxon>Rosoideae</taxon>
        <taxon>Rosoideae incertae sedis</taxon>
        <taxon>Rosa</taxon>
    </lineage>
</organism>
<dbReference type="EMBL" id="PDCK01000043">
    <property type="protein sequence ID" value="PRQ28703.1"/>
    <property type="molecule type" value="Genomic_DNA"/>
</dbReference>
<comment type="caution">
    <text evidence="1">The sequence shown here is derived from an EMBL/GenBank/DDBJ whole genome shotgun (WGS) entry which is preliminary data.</text>
</comment>
<dbReference type="AlphaFoldDB" id="A0A2P6Q3F3"/>